<dbReference type="EMBL" id="JBHMDM010000003">
    <property type="protein sequence ID" value="MFB9376535.1"/>
    <property type="molecule type" value="Genomic_DNA"/>
</dbReference>
<evidence type="ECO:0000313" key="2">
    <source>
        <dbReference type="EMBL" id="MFB9376535.1"/>
    </source>
</evidence>
<dbReference type="InterPro" id="IPR024072">
    <property type="entry name" value="DHFR-like_dom_sf"/>
</dbReference>
<dbReference type="PANTHER" id="PTHR38011:SF2">
    <property type="entry name" value="BIFUNCTIONAL DEAMINASE-REDUCTASE DOMAIN PROTEIN"/>
    <property type="match status" value="1"/>
</dbReference>
<dbReference type="PANTHER" id="PTHR38011">
    <property type="entry name" value="DIHYDROFOLATE REDUCTASE FAMILY PROTEIN (AFU_ORTHOLOGUE AFUA_8G06820)"/>
    <property type="match status" value="1"/>
</dbReference>
<dbReference type="Proteomes" id="UP001589748">
    <property type="component" value="Unassembled WGS sequence"/>
</dbReference>
<accession>A0ABV5LR42</accession>
<dbReference type="InterPro" id="IPR050765">
    <property type="entry name" value="Riboflavin_Biosynth_HTPR"/>
</dbReference>
<dbReference type="RefSeq" id="WP_380138186.1">
    <property type="nucleotide sequence ID" value="NZ_JBHLUI010000009.1"/>
</dbReference>
<gene>
    <name evidence="2" type="ORF">ACFFVI_06100</name>
</gene>
<dbReference type="Gene3D" id="3.40.430.10">
    <property type="entry name" value="Dihydrofolate Reductase, subunit A"/>
    <property type="match status" value="1"/>
</dbReference>
<protein>
    <submittedName>
        <fullName evidence="2">Dihydrofolate reductase family protein</fullName>
    </submittedName>
</protein>
<evidence type="ECO:0000259" key="1">
    <source>
        <dbReference type="Pfam" id="PF01872"/>
    </source>
</evidence>
<dbReference type="Pfam" id="PF01872">
    <property type="entry name" value="RibD_C"/>
    <property type="match status" value="1"/>
</dbReference>
<sequence length="204" mass="22075">MSGRIVIDLFSTLDGVVQAPGGPEEDPSDGFAWGGWQAPLFDEAVGEQVTAGVREMDALLLGRRTYDIFAAYWPRQDDAELIAGTFNRIPKYVASRGRPRLDWADSTLLGADLDAEVAGLRERHANVHVVGSAELARTLVARGLFDVLNLWVHPIVLGRGKRLFPDDGPALGLRLLEPPTTGGTAVLLRYGPGEEVRTGDMTVT</sequence>
<evidence type="ECO:0000313" key="3">
    <source>
        <dbReference type="Proteomes" id="UP001589748"/>
    </source>
</evidence>
<organism evidence="2 3">
    <name type="scientific">Kineococcus gynurae</name>
    <dbReference type="NCBI Taxonomy" id="452979"/>
    <lineage>
        <taxon>Bacteria</taxon>
        <taxon>Bacillati</taxon>
        <taxon>Actinomycetota</taxon>
        <taxon>Actinomycetes</taxon>
        <taxon>Kineosporiales</taxon>
        <taxon>Kineosporiaceae</taxon>
        <taxon>Kineococcus</taxon>
    </lineage>
</organism>
<comment type="caution">
    <text evidence="2">The sequence shown here is derived from an EMBL/GenBank/DDBJ whole genome shotgun (WGS) entry which is preliminary data.</text>
</comment>
<feature type="domain" description="Bacterial bifunctional deaminase-reductase C-terminal" evidence="1">
    <location>
        <begin position="5"/>
        <end position="177"/>
    </location>
</feature>
<dbReference type="InterPro" id="IPR002734">
    <property type="entry name" value="RibDG_C"/>
</dbReference>
<keyword evidence="3" id="KW-1185">Reference proteome</keyword>
<dbReference type="SUPFAM" id="SSF53597">
    <property type="entry name" value="Dihydrofolate reductase-like"/>
    <property type="match status" value="1"/>
</dbReference>
<name>A0ABV5LR42_9ACTN</name>
<proteinExistence type="predicted"/>
<reference evidence="2 3" key="1">
    <citation type="submission" date="2024-09" db="EMBL/GenBank/DDBJ databases">
        <authorList>
            <person name="Sun Q."/>
            <person name="Mori K."/>
        </authorList>
    </citation>
    <scope>NUCLEOTIDE SEQUENCE [LARGE SCALE GENOMIC DNA]</scope>
    <source>
        <strain evidence="2 3">TISTR 1856</strain>
    </source>
</reference>